<comment type="caution">
    <text evidence="1">The sequence shown here is derived from an EMBL/GenBank/DDBJ whole genome shotgun (WGS) entry which is preliminary data.</text>
</comment>
<name>A0ABR7U8E3_9BRAD</name>
<accession>A0ABR7U8E3</accession>
<dbReference type="Proteomes" id="UP000639516">
    <property type="component" value="Unassembled WGS sequence"/>
</dbReference>
<reference evidence="1 2" key="1">
    <citation type="journal article" date="2020" name="Arch. Microbiol.">
        <title>Bradyrhizobium campsiandrae sp. nov., a nitrogen-fixing bacterial strain isolated from a native leguminous tree from the Amazon adapted to flooded conditions.</title>
        <authorList>
            <person name="Cabral Michel D."/>
            <person name="Martins da Costa E."/>
            <person name="Azarias Guimaraes A."/>
            <person name="Soares de Carvalho T."/>
            <person name="Santos de Castro Caputo P."/>
            <person name="Willems A."/>
            <person name="de Souza Moreira F.M."/>
        </authorList>
    </citation>
    <scope>NUCLEOTIDE SEQUENCE [LARGE SCALE GENOMIC DNA]</scope>
    <source>
        <strain evidence="2">INPA 384B</strain>
    </source>
</reference>
<gene>
    <name evidence="1" type="ORF">HA482_18015</name>
</gene>
<protein>
    <submittedName>
        <fullName evidence="1">Uncharacterized protein</fullName>
    </submittedName>
</protein>
<keyword evidence="2" id="KW-1185">Reference proteome</keyword>
<dbReference type="EMBL" id="JAATTO010000024">
    <property type="protein sequence ID" value="MBC9980103.1"/>
    <property type="molecule type" value="Genomic_DNA"/>
</dbReference>
<proteinExistence type="predicted"/>
<sequence>MRAHANFSMMPFCQCFARRVNLFLMKNRSYFGHLHGEPMEEPAHIEASRNVILAPARPDAVRLVEEELPIAKSRFRVLINRDLDGLDVRAAPTFSR</sequence>
<organism evidence="1 2">
    <name type="scientific">Bradyrhizobium campsiandrae</name>
    <dbReference type="NCBI Taxonomy" id="1729892"/>
    <lineage>
        <taxon>Bacteria</taxon>
        <taxon>Pseudomonadati</taxon>
        <taxon>Pseudomonadota</taxon>
        <taxon>Alphaproteobacteria</taxon>
        <taxon>Hyphomicrobiales</taxon>
        <taxon>Nitrobacteraceae</taxon>
        <taxon>Bradyrhizobium</taxon>
    </lineage>
</organism>
<evidence type="ECO:0000313" key="2">
    <source>
        <dbReference type="Proteomes" id="UP000639516"/>
    </source>
</evidence>
<evidence type="ECO:0000313" key="1">
    <source>
        <dbReference type="EMBL" id="MBC9980103.1"/>
    </source>
</evidence>